<keyword evidence="3" id="KW-0210">Decarboxylase</keyword>
<evidence type="ECO:0000256" key="3">
    <source>
        <dbReference type="ARBA" id="ARBA00022793"/>
    </source>
</evidence>
<dbReference type="PROSITE" id="PS00878">
    <property type="entry name" value="ODR_DC_2_1"/>
    <property type="match status" value="1"/>
</dbReference>
<dbReference type="EC" id="4.1.1.17" evidence="7"/>
<proteinExistence type="inferred from homology"/>
<dbReference type="InterPro" id="IPR000183">
    <property type="entry name" value="Orn/DAP/Arg_de-COase"/>
</dbReference>
<name>A0A1I1B7D4_9PSEU</name>
<dbReference type="PRINTS" id="PR01179">
    <property type="entry name" value="ODADCRBXLASE"/>
</dbReference>
<keyword evidence="12" id="KW-1185">Reference proteome</keyword>
<evidence type="ECO:0000256" key="6">
    <source>
        <dbReference type="ARBA" id="ARBA00034115"/>
    </source>
</evidence>
<evidence type="ECO:0000256" key="4">
    <source>
        <dbReference type="ARBA" id="ARBA00022898"/>
    </source>
</evidence>
<accession>A0A1I1B7D4</accession>
<dbReference type="AlphaFoldDB" id="A0A1I1B7D4"/>
<dbReference type="InterPro" id="IPR029066">
    <property type="entry name" value="PLP-binding_barrel"/>
</dbReference>
<evidence type="ECO:0000256" key="5">
    <source>
        <dbReference type="ARBA" id="ARBA00023239"/>
    </source>
</evidence>
<feature type="modified residue" description="N6-(pyridoxal phosphate)lysine" evidence="9">
    <location>
        <position position="55"/>
    </location>
</feature>
<feature type="domain" description="Orn/DAP/Arg decarboxylase 2 N-terminal" evidence="10">
    <location>
        <begin position="29"/>
        <end position="264"/>
    </location>
</feature>
<organism evidence="11 12">
    <name type="scientific">Amycolatopsis marina</name>
    <dbReference type="NCBI Taxonomy" id="490629"/>
    <lineage>
        <taxon>Bacteria</taxon>
        <taxon>Bacillati</taxon>
        <taxon>Actinomycetota</taxon>
        <taxon>Actinomycetes</taxon>
        <taxon>Pseudonocardiales</taxon>
        <taxon>Pseudonocardiaceae</taxon>
        <taxon>Amycolatopsis</taxon>
    </lineage>
</organism>
<reference evidence="12" key="1">
    <citation type="submission" date="2016-10" db="EMBL/GenBank/DDBJ databases">
        <authorList>
            <person name="Varghese N."/>
            <person name="Submissions S."/>
        </authorList>
    </citation>
    <scope>NUCLEOTIDE SEQUENCE [LARGE SCALE GENOMIC DNA]</scope>
    <source>
        <strain evidence="12">CGMCC 4.3568</strain>
    </source>
</reference>
<dbReference type="GO" id="GO:0033387">
    <property type="term" value="P:putrescine biosynthetic process from arginine, via ornithine"/>
    <property type="evidence" value="ECO:0007669"/>
    <property type="project" value="TreeGrafter"/>
</dbReference>
<dbReference type="FunFam" id="3.20.20.10:FF:000008">
    <property type="entry name" value="Ornithine decarboxylase"/>
    <property type="match status" value="1"/>
</dbReference>
<evidence type="ECO:0000256" key="1">
    <source>
        <dbReference type="ARBA" id="ARBA00001933"/>
    </source>
</evidence>
<evidence type="ECO:0000313" key="12">
    <source>
        <dbReference type="Proteomes" id="UP000243799"/>
    </source>
</evidence>
<comment type="similarity">
    <text evidence="2">Belongs to the Orn/Lys/Arg decarboxylase class-II family.</text>
</comment>
<comment type="cofactor">
    <cofactor evidence="1 9">
        <name>pyridoxal 5'-phosphate</name>
        <dbReference type="ChEBI" id="CHEBI:597326"/>
    </cofactor>
</comment>
<dbReference type="InterPro" id="IPR009006">
    <property type="entry name" value="Ala_racemase/Decarboxylase_C"/>
</dbReference>
<dbReference type="PANTHER" id="PTHR11482:SF6">
    <property type="entry name" value="ORNITHINE DECARBOXYLASE 1-RELATED"/>
    <property type="match status" value="1"/>
</dbReference>
<dbReference type="SUPFAM" id="SSF51419">
    <property type="entry name" value="PLP-binding barrel"/>
    <property type="match status" value="1"/>
</dbReference>
<protein>
    <recommendedName>
        <fullName evidence="7">ornithine decarboxylase</fullName>
        <ecNumber evidence="7">4.1.1.17</ecNumber>
    </recommendedName>
</protein>
<dbReference type="InterPro" id="IPR002433">
    <property type="entry name" value="Orn_de-COase"/>
</dbReference>
<evidence type="ECO:0000313" key="11">
    <source>
        <dbReference type="EMBL" id="SFB46259.1"/>
    </source>
</evidence>
<dbReference type="Gene3D" id="2.40.37.10">
    <property type="entry name" value="Lyase, Ornithine Decarboxylase, Chain A, domain 1"/>
    <property type="match status" value="1"/>
</dbReference>
<dbReference type="STRING" id="490629.SAMN05216266_112167"/>
<evidence type="ECO:0000256" key="7">
    <source>
        <dbReference type="ARBA" id="ARBA00034138"/>
    </source>
</evidence>
<keyword evidence="4 9" id="KW-0663">Pyridoxal phosphate</keyword>
<sequence length="389" mass="40997">MGVSDTRTEIRRFLDRHPLPTPCLVIDVDAVRQRFRELATAFGAAGGARVYFAVKACPEPAVLSALIAEGAHFDVASPGEIDLCLSRGAPATSLSYGNPIKKASAIARAHAAGVREFVCDAESDLDHIAQHAPGAEVSVRLLVDAPDSVTPFGSKFGCEPEVAARLLSKAGELGLDPAGLSFHVGSQQLDVKAWDLAIATAAKVAAAAGGTVRRLNLGGGYAIPYREPAPALTKYAEQAAVSLRSHFGDATPELLIEPGRAVVADAGLIRTEVVLVTRRRAADPRRWVYLDIGRYNGLAEAENEAIAYRVERAGGDRGEPEGPVVLAGPTCDGDDVLYQDTPYQLPLSLQPGDQLDIPGTGAYTASYSSVAFNGIEPLRTYCVSGGRLI</sequence>
<dbReference type="PANTHER" id="PTHR11482">
    <property type="entry name" value="ARGININE/DIAMINOPIMELATE/ORNITHINE DECARBOXYLASE"/>
    <property type="match status" value="1"/>
</dbReference>
<dbReference type="GO" id="GO:0004586">
    <property type="term" value="F:ornithine decarboxylase activity"/>
    <property type="evidence" value="ECO:0007669"/>
    <property type="project" value="UniProtKB-EC"/>
</dbReference>
<evidence type="ECO:0000259" key="10">
    <source>
        <dbReference type="Pfam" id="PF02784"/>
    </source>
</evidence>
<dbReference type="GO" id="GO:0005737">
    <property type="term" value="C:cytoplasm"/>
    <property type="evidence" value="ECO:0007669"/>
    <property type="project" value="TreeGrafter"/>
</dbReference>
<evidence type="ECO:0000256" key="8">
    <source>
        <dbReference type="ARBA" id="ARBA00049127"/>
    </source>
</evidence>
<dbReference type="CDD" id="cd00622">
    <property type="entry name" value="PLPDE_III_ODC"/>
    <property type="match status" value="1"/>
</dbReference>
<keyword evidence="5" id="KW-0456">Lyase</keyword>
<feature type="active site" description="Proton donor" evidence="9">
    <location>
        <position position="331"/>
    </location>
</feature>
<gene>
    <name evidence="11" type="ORF">SAMN05216266_112167</name>
</gene>
<dbReference type="SUPFAM" id="SSF50621">
    <property type="entry name" value="Alanine racemase C-terminal domain-like"/>
    <property type="match status" value="1"/>
</dbReference>
<evidence type="ECO:0000256" key="9">
    <source>
        <dbReference type="PIRSR" id="PIRSR600183-50"/>
    </source>
</evidence>
<dbReference type="InterPro" id="IPR022644">
    <property type="entry name" value="De-COase2_N"/>
</dbReference>
<dbReference type="InterPro" id="IPR022653">
    <property type="entry name" value="De-COase2_pyr-phos_BS"/>
</dbReference>
<dbReference type="EMBL" id="FOKG01000012">
    <property type="protein sequence ID" value="SFB46259.1"/>
    <property type="molecule type" value="Genomic_DNA"/>
</dbReference>
<dbReference type="Pfam" id="PF02784">
    <property type="entry name" value="Orn_Arg_deC_N"/>
    <property type="match status" value="1"/>
</dbReference>
<dbReference type="Gene3D" id="3.20.20.10">
    <property type="entry name" value="Alanine racemase"/>
    <property type="match status" value="1"/>
</dbReference>
<evidence type="ECO:0000256" key="2">
    <source>
        <dbReference type="ARBA" id="ARBA00008872"/>
    </source>
</evidence>
<dbReference type="Proteomes" id="UP000243799">
    <property type="component" value="Unassembled WGS sequence"/>
</dbReference>
<comment type="catalytic activity">
    <reaction evidence="8">
        <text>L-ornithine + H(+) = putrescine + CO2</text>
        <dbReference type="Rhea" id="RHEA:22964"/>
        <dbReference type="ChEBI" id="CHEBI:15378"/>
        <dbReference type="ChEBI" id="CHEBI:16526"/>
        <dbReference type="ChEBI" id="CHEBI:46911"/>
        <dbReference type="ChEBI" id="CHEBI:326268"/>
        <dbReference type="EC" id="4.1.1.17"/>
    </reaction>
</comment>
<dbReference type="PRINTS" id="PR01182">
    <property type="entry name" value="ORNDCRBXLASE"/>
</dbReference>
<comment type="pathway">
    <text evidence="6">Amine and polyamine biosynthesis; putrescine biosynthesis via L-ornithine pathway; putrescine from L-ornithine: step 1/1.</text>
</comment>